<comment type="caution">
    <text evidence="1">The sequence shown here is derived from an EMBL/GenBank/DDBJ whole genome shotgun (WGS) entry which is preliminary data.</text>
</comment>
<evidence type="ECO:0000313" key="1">
    <source>
        <dbReference type="EMBL" id="EHD02366.1"/>
    </source>
</evidence>
<sequence>MVHERMRKPPEDHLPGAFFWRRMAPTMISA</sequence>
<dbReference type="AlphaFoldDB" id="G5RX67"/>
<proteinExistence type="predicted"/>
<organism evidence="1 2">
    <name type="scientific">Salmonella enterica subsp. enterica serovar Urbana str. R8-2977</name>
    <dbReference type="NCBI Taxonomy" id="913084"/>
    <lineage>
        <taxon>Bacteria</taxon>
        <taxon>Pseudomonadati</taxon>
        <taxon>Pseudomonadota</taxon>
        <taxon>Gammaproteobacteria</taxon>
        <taxon>Enterobacterales</taxon>
        <taxon>Enterobacteriaceae</taxon>
        <taxon>Salmonella</taxon>
    </lineage>
</organism>
<name>G5RX67_SALET</name>
<evidence type="ECO:0000313" key="2">
    <source>
        <dbReference type="Proteomes" id="UP000004776"/>
    </source>
</evidence>
<dbReference type="EMBL" id="AFCW01001198">
    <property type="protein sequence ID" value="EHD02366.1"/>
    <property type="molecule type" value="Genomic_DNA"/>
</dbReference>
<protein>
    <submittedName>
        <fullName evidence="1">Uncharacterized protein</fullName>
    </submittedName>
</protein>
<accession>G5RX67</accession>
<feature type="non-terminal residue" evidence="1">
    <location>
        <position position="30"/>
    </location>
</feature>
<dbReference type="Proteomes" id="UP000004776">
    <property type="component" value="Unassembled WGS sequence"/>
</dbReference>
<reference evidence="1 2" key="1">
    <citation type="journal article" date="2011" name="BMC Genomics">
        <title>Genome sequencing reveals diversification of virulence factor content and possible host adaptation in distinct subpopulations of Salmonella enterica.</title>
        <authorList>
            <person name="den Bakker H.C."/>
            <person name="Moreno Switt A.I."/>
            <person name="Govoni G."/>
            <person name="Cummings C.A."/>
            <person name="Ranieri M.L."/>
            <person name="Degoricija L."/>
            <person name="Hoelzer K."/>
            <person name="Rodriguez-Rivera L.D."/>
            <person name="Brown S."/>
            <person name="Bolchacova E."/>
            <person name="Furtado M.R."/>
            <person name="Wiedmann M."/>
        </authorList>
    </citation>
    <scope>NUCLEOTIDE SEQUENCE [LARGE SCALE GENOMIC DNA]</scope>
    <source>
        <strain evidence="1 2">R8-2977</strain>
    </source>
</reference>
<gene>
    <name evidence="1" type="ORF">LTSEURB_3170</name>
</gene>